<evidence type="ECO:0000313" key="9">
    <source>
        <dbReference type="WBParaSite" id="PTRK_0001366100.1"/>
    </source>
</evidence>
<evidence type="ECO:0000313" key="8">
    <source>
        <dbReference type="Proteomes" id="UP000038045"/>
    </source>
</evidence>
<feature type="transmembrane region" description="Helical" evidence="6">
    <location>
        <begin position="46"/>
        <end position="74"/>
    </location>
</feature>
<feature type="transmembrane region" description="Helical" evidence="6">
    <location>
        <begin position="164"/>
        <end position="189"/>
    </location>
</feature>
<dbReference type="InterPro" id="IPR000276">
    <property type="entry name" value="GPCR_Rhodpsn"/>
</dbReference>
<keyword evidence="3 6" id="KW-1133">Transmembrane helix</keyword>
<dbReference type="Pfam" id="PF10320">
    <property type="entry name" value="7TM_GPCR_Srsx"/>
    <property type="match status" value="1"/>
</dbReference>
<dbReference type="Gene3D" id="1.20.1070.10">
    <property type="entry name" value="Rhodopsin 7-helix transmembrane proteins"/>
    <property type="match status" value="1"/>
</dbReference>
<keyword evidence="4 6" id="KW-0472">Membrane</keyword>
<comment type="subcellular location">
    <subcellularLocation>
        <location evidence="1">Membrane</location>
    </subcellularLocation>
</comment>
<evidence type="ECO:0000256" key="3">
    <source>
        <dbReference type="ARBA" id="ARBA00022989"/>
    </source>
</evidence>
<evidence type="ECO:0000256" key="4">
    <source>
        <dbReference type="ARBA" id="ARBA00023136"/>
    </source>
</evidence>
<dbReference type="PROSITE" id="PS00237">
    <property type="entry name" value="G_PROTEIN_RECEP_F1_1"/>
    <property type="match status" value="1"/>
</dbReference>
<keyword evidence="2 5" id="KW-0812">Transmembrane</keyword>
<sequence>MDFQDYVKTFMFIGIYTIGFFGTFGNINIIVAILKNKAIQTKCGIMVGILAFVDTINILSEFSNATFVATHIYFDRKTCFNIIGIYIATIEFDVFFMLSLAVDRFLALYYPVKYKNFDTFIYVSSFTIFSLVPGFILLILGALNHSNPIVLICNPITALQGYQVYVWNFSTVFTNLIIIFVYIVSYIGLKIKLKKSRNISRTGKVDPSLSQYNTVMKTMSIIVIIFCCSWFVAHTLVLSMLLIKIDDDVASLLASLGVLPAMICYSANYYIYFCRSKEYRNIFCKQLIYLFPCMKSYVIPLLSVSYIGDNKKSYVSMRSRISRVTF</sequence>
<dbReference type="Proteomes" id="UP000038045">
    <property type="component" value="Unplaced"/>
</dbReference>
<evidence type="ECO:0000256" key="1">
    <source>
        <dbReference type="ARBA" id="ARBA00004370"/>
    </source>
</evidence>
<reference evidence="9" key="1">
    <citation type="submission" date="2017-02" db="UniProtKB">
        <authorList>
            <consortium name="WormBaseParasite"/>
        </authorList>
    </citation>
    <scope>IDENTIFICATION</scope>
</reference>
<name>A0A0N4ZXY8_PARTI</name>
<dbReference type="SUPFAM" id="SSF81321">
    <property type="entry name" value="Family A G protein-coupled receptor-like"/>
    <property type="match status" value="1"/>
</dbReference>
<keyword evidence="5" id="KW-0297">G-protein coupled receptor</keyword>
<dbReference type="PANTHER" id="PTHR23360">
    <property type="entry name" value="G-PROTEIN COUPLED RECEPTORS FAMILY 1 PROFILE DOMAIN-CONTAINING PROTEIN-RELATED"/>
    <property type="match status" value="1"/>
</dbReference>
<dbReference type="AlphaFoldDB" id="A0A0N4ZXY8"/>
<feature type="transmembrane region" description="Helical" evidence="6">
    <location>
        <begin position="80"/>
        <end position="100"/>
    </location>
</feature>
<feature type="domain" description="G-protein coupled receptors family 1 profile" evidence="7">
    <location>
        <begin position="25"/>
        <end position="272"/>
    </location>
</feature>
<dbReference type="PRINTS" id="PR00237">
    <property type="entry name" value="GPCRRHODOPSN"/>
</dbReference>
<dbReference type="GO" id="GO:0004930">
    <property type="term" value="F:G protein-coupled receptor activity"/>
    <property type="evidence" value="ECO:0007669"/>
    <property type="project" value="UniProtKB-KW"/>
</dbReference>
<feature type="transmembrane region" description="Helical" evidence="6">
    <location>
        <begin position="12"/>
        <end position="34"/>
    </location>
</feature>
<dbReference type="InterPro" id="IPR017452">
    <property type="entry name" value="GPCR_Rhodpsn_7TM"/>
</dbReference>
<organism evidence="8 9">
    <name type="scientific">Parastrongyloides trichosuri</name>
    <name type="common">Possum-specific nematode worm</name>
    <dbReference type="NCBI Taxonomy" id="131310"/>
    <lineage>
        <taxon>Eukaryota</taxon>
        <taxon>Metazoa</taxon>
        <taxon>Ecdysozoa</taxon>
        <taxon>Nematoda</taxon>
        <taxon>Chromadorea</taxon>
        <taxon>Rhabditida</taxon>
        <taxon>Tylenchina</taxon>
        <taxon>Panagrolaimomorpha</taxon>
        <taxon>Strongyloidoidea</taxon>
        <taxon>Strongyloididae</taxon>
        <taxon>Parastrongyloides</taxon>
    </lineage>
</organism>
<comment type="similarity">
    <text evidence="5">Belongs to the G-protein coupled receptor 1 family.</text>
</comment>
<keyword evidence="5" id="KW-0807">Transducer</keyword>
<evidence type="ECO:0000256" key="6">
    <source>
        <dbReference type="SAM" id="Phobius"/>
    </source>
</evidence>
<dbReference type="PANTHER" id="PTHR23360:SF37">
    <property type="entry name" value="G-PROTEIN COUPLED RECEPTORS FAMILY 1 PROFILE DOMAIN-CONTAINING PROTEIN"/>
    <property type="match status" value="1"/>
</dbReference>
<dbReference type="CDD" id="cd00637">
    <property type="entry name" value="7tm_classA_rhodopsin-like"/>
    <property type="match status" value="1"/>
</dbReference>
<evidence type="ECO:0000259" key="7">
    <source>
        <dbReference type="PROSITE" id="PS50262"/>
    </source>
</evidence>
<dbReference type="InterPro" id="IPR047130">
    <property type="entry name" value="7TM_GPCR_Srsx_nematod"/>
</dbReference>
<dbReference type="STRING" id="131310.A0A0N4ZXY8"/>
<feature type="transmembrane region" description="Helical" evidence="6">
    <location>
        <begin position="249"/>
        <end position="267"/>
    </location>
</feature>
<keyword evidence="8" id="KW-1185">Reference proteome</keyword>
<proteinExistence type="inferred from homology"/>
<feature type="transmembrane region" description="Helical" evidence="6">
    <location>
        <begin position="287"/>
        <end position="308"/>
    </location>
</feature>
<feature type="transmembrane region" description="Helical" evidence="6">
    <location>
        <begin position="221"/>
        <end position="243"/>
    </location>
</feature>
<dbReference type="InterPro" id="IPR019424">
    <property type="entry name" value="7TM_GPCR_Srsx"/>
</dbReference>
<dbReference type="SMART" id="SM01381">
    <property type="entry name" value="7TM_GPCR_Srsx"/>
    <property type="match status" value="1"/>
</dbReference>
<feature type="transmembrane region" description="Helical" evidence="6">
    <location>
        <begin position="120"/>
        <end position="144"/>
    </location>
</feature>
<evidence type="ECO:0000256" key="5">
    <source>
        <dbReference type="RuleBase" id="RU000688"/>
    </source>
</evidence>
<dbReference type="PROSITE" id="PS50262">
    <property type="entry name" value="G_PROTEIN_RECEP_F1_2"/>
    <property type="match status" value="1"/>
</dbReference>
<dbReference type="WBParaSite" id="PTRK_0001366100.1">
    <property type="protein sequence ID" value="PTRK_0001366100.1"/>
    <property type="gene ID" value="PTRK_0001366100"/>
</dbReference>
<protein>
    <submittedName>
        <fullName evidence="9">G_PROTEIN_RECEP_F1_2 domain-containing protein</fullName>
    </submittedName>
</protein>
<accession>A0A0N4ZXY8</accession>
<keyword evidence="5" id="KW-0675">Receptor</keyword>
<evidence type="ECO:0000256" key="2">
    <source>
        <dbReference type="ARBA" id="ARBA00022692"/>
    </source>
</evidence>
<dbReference type="GO" id="GO:0016020">
    <property type="term" value="C:membrane"/>
    <property type="evidence" value="ECO:0007669"/>
    <property type="project" value="UniProtKB-SubCell"/>
</dbReference>